<accession>A0A2I0VHH9</accession>
<keyword evidence="6" id="KW-1185">Reference proteome</keyword>
<reference evidence="5 6" key="1">
    <citation type="journal article" date="2016" name="Sci. Rep.">
        <title>The Dendrobium catenatum Lindl. genome sequence provides insights into polysaccharide synthase, floral development and adaptive evolution.</title>
        <authorList>
            <person name="Zhang G.Q."/>
            <person name="Xu Q."/>
            <person name="Bian C."/>
            <person name="Tsai W.C."/>
            <person name="Yeh C.M."/>
            <person name="Liu K.W."/>
            <person name="Yoshida K."/>
            <person name="Zhang L.S."/>
            <person name="Chang S.B."/>
            <person name="Chen F."/>
            <person name="Shi Y."/>
            <person name="Su Y.Y."/>
            <person name="Zhang Y.Q."/>
            <person name="Chen L.J."/>
            <person name="Yin Y."/>
            <person name="Lin M."/>
            <person name="Huang H."/>
            <person name="Deng H."/>
            <person name="Wang Z.W."/>
            <person name="Zhu S.L."/>
            <person name="Zhao X."/>
            <person name="Deng C."/>
            <person name="Niu S.C."/>
            <person name="Huang J."/>
            <person name="Wang M."/>
            <person name="Liu G.H."/>
            <person name="Yang H.J."/>
            <person name="Xiao X.J."/>
            <person name="Hsiao Y.Y."/>
            <person name="Wu W.L."/>
            <person name="Chen Y.Y."/>
            <person name="Mitsuda N."/>
            <person name="Ohme-Takagi M."/>
            <person name="Luo Y.B."/>
            <person name="Van de Peer Y."/>
            <person name="Liu Z.J."/>
        </authorList>
    </citation>
    <scope>NUCLEOTIDE SEQUENCE [LARGE SCALE GENOMIC DNA]</scope>
    <source>
        <tissue evidence="5">The whole plant</tissue>
    </source>
</reference>
<dbReference type="AlphaFoldDB" id="A0A2I0VHH9"/>
<feature type="domain" description="Subtilisin-like protease fibronectin type-III" evidence="4">
    <location>
        <begin position="65"/>
        <end position="169"/>
    </location>
</feature>
<evidence type="ECO:0000313" key="6">
    <source>
        <dbReference type="Proteomes" id="UP000233837"/>
    </source>
</evidence>
<comment type="similarity">
    <text evidence="1">Belongs to the peptidase S8 family.</text>
</comment>
<reference evidence="5 6" key="2">
    <citation type="journal article" date="2017" name="Nature">
        <title>The Apostasia genome and the evolution of orchids.</title>
        <authorList>
            <person name="Zhang G.Q."/>
            <person name="Liu K.W."/>
            <person name="Li Z."/>
            <person name="Lohaus R."/>
            <person name="Hsiao Y.Y."/>
            <person name="Niu S.C."/>
            <person name="Wang J.Y."/>
            <person name="Lin Y.C."/>
            <person name="Xu Q."/>
            <person name="Chen L.J."/>
            <person name="Yoshida K."/>
            <person name="Fujiwara S."/>
            <person name="Wang Z.W."/>
            <person name="Zhang Y.Q."/>
            <person name="Mitsuda N."/>
            <person name="Wang M."/>
            <person name="Liu G.H."/>
            <person name="Pecoraro L."/>
            <person name="Huang H.X."/>
            <person name="Xiao X.J."/>
            <person name="Lin M."/>
            <person name="Wu X.Y."/>
            <person name="Wu W.L."/>
            <person name="Chen Y.Y."/>
            <person name="Chang S.B."/>
            <person name="Sakamoto S."/>
            <person name="Ohme-Takagi M."/>
            <person name="Yagi M."/>
            <person name="Zeng S.J."/>
            <person name="Shen C.Y."/>
            <person name="Yeh C.M."/>
            <person name="Luo Y.B."/>
            <person name="Tsai W.C."/>
            <person name="Van de Peer Y."/>
            <person name="Liu Z.J."/>
        </authorList>
    </citation>
    <scope>NUCLEOTIDE SEQUENCE [LARGE SCALE GENOMIC DNA]</scope>
    <source>
        <tissue evidence="5">The whole plant</tissue>
    </source>
</reference>
<dbReference type="InterPro" id="IPR045051">
    <property type="entry name" value="SBT"/>
</dbReference>
<evidence type="ECO:0000256" key="1">
    <source>
        <dbReference type="ARBA" id="ARBA00011073"/>
    </source>
</evidence>
<proteinExistence type="inferred from homology"/>
<protein>
    <submittedName>
        <fullName evidence="5">Cucumisin</fullName>
    </submittedName>
</protein>
<feature type="compositionally biased region" description="Low complexity" evidence="3">
    <location>
        <begin position="70"/>
        <end position="83"/>
    </location>
</feature>
<dbReference type="Pfam" id="PF17766">
    <property type="entry name" value="fn3_6"/>
    <property type="match status" value="1"/>
</dbReference>
<dbReference type="EMBL" id="KZ503581">
    <property type="protein sequence ID" value="PKU62824.1"/>
    <property type="molecule type" value="Genomic_DNA"/>
</dbReference>
<feature type="region of interest" description="Disordered" evidence="3">
    <location>
        <begin position="56"/>
        <end position="83"/>
    </location>
</feature>
<evidence type="ECO:0000256" key="2">
    <source>
        <dbReference type="ARBA" id="ARBA00022729"/>
    </source>
</evidence>
<evidence type="ECO:0000256" key="3">
    <source>
        <dbReference type="SAM" id="MobiDB-lite"/>
    </source>
</evidence>
<dbReference type="InterPro" id="IPR041469">
    <property type="entry name" value="Subtilisin-like_FN3"/>
</dbReference>
<evidence type="ECO:0000313" key="5">
    <source>
        <dbReference type="EMBL" id="PKU62824.1"/>
    </source>
</evidence>
<keyword evidence="2" id="KW-0732">Signal</keyword>
<organism evidence="5 6">
    <name type="scientific">Dendrobium catenatum</name>
    <dbReference type="NCBI Taxonomy" id="906689"/>
    <lineage>
        <taxon>Eukaryota</taxon>
        <taxon>Viridiplantae</taxon>
        <taxon>Streptophyta</taxon>
        <taxon>Embryophyta</taxon>
        <taxon>Tracheophyta</taxon>
        <taxon>Spermatophyta</taxon>
        <taxon>Magnoliopsida</taxon>
        <taxon>Liliopsida</taxon>
        <taxon>Asparagales</taxon>
        <taxon>Orchidaceae</taxon>
        <taxon>Epidendroideae</taxon>
        <taxon>Malaxideae</taxon>
        <taxon>Dendrobiinae</taxon>
        <taxon>Dendrobium</taxon>
    </lineage>
</organism>
<dbReference type="Proteomes" id="UP000233837">
    <property type="component" value="Unassembled WGS sequence"/>
</dbReference>
<name>A0A2I0VHH9_9ASPA</name>
<dbReference type="STRING" id="906689.A0A2I0VHH9"/>
<evidence type="ECO:0000259" key="4">
    <source>
        <dbReference type="Pfam" id="PF17766"/>
    </source>
</evidence>
<sequence>MVDDAGGLAEAMAFGTGHLRSSHASRPGLIYEASYADYLLFICASANVQIDPSVPCPQSPLSPSDLNHPSVSVTISSNGSSNGVTTRRVVTNVGLGPARYEVSVVDPLGFSVKVRPKILRFKIPGEKKSFQVTVRAAKSMMDVGHVSAVSGSFTWLDGLHHNVRSPIIVNIA</sequence>
<dbReference type="PANTHER" id="PTHR10795">
    <property type="entry name" value="PROPROTEIN CONVERTASE SUBTILISIN/KEXIN"/>
    <property type="match status" value="1"/>
</dbReference>
<dbReference type="Gene3D" id="2.60.40.2310">
    <property type="match status" value="1"/>
</dbReference>
<gene>
    <name evidence="5" type="ORF">MA16_Dca024247</name>
</gene>